<organism evidence="2 3">
    <name type="scientific">Streblomastix strix</name>
    <dbReference type="NCBI Taxonomy" id="222440"/>
    <lineage>
        <taxon>Eukaryota</taxon>
        <taxon>Metamonada</taxon>
        <taxon>Preaxostyla</taxon>
        <taxon>Oxymonadida</taxon>
        <taxon>Streblomastigidae</taxon>
        <taxon>Streblomastix</taxon>
    </lineage>
</organism>
<proteinExistence type="predicted"/>
<reference evidence="2 3" key="1">
    <citation type="submission" date="2019-03" db="EMBL/GenBank/DDBJ databases">
        <title>Single cell metagenomics reveals metabolic interactions within the superorganism composed of flagellate Streblomastix strix and complex community of Bacteroidetes bacteria on its surface.</title>
        <authorList>
            <person name="Treitli S.C."/>
            <person name="Kolisko M."/>
            <person name="Husnik F."/>
            <person name="Keeling P."/>
            <person name="Hampl V."/>
        </authorList>
    </citation>
    <scope>NUCLEOTIDE SEQUENCE [LARGE SCALE GENOMIC DNA]</scope>
    <source>
        <strain evidence="2">ST1C</strain>
    </source>
</reference>
<evidence type="ECO:0000313" key="2">
    <source>
        <dbReference type="EMBL" id="KAA6373972.1"/>
    </source>
</evidence>
<accession>A0A5J4UV64</accession>
<evidence type="ECO:0000256" key="1">
    <source>
        <dbReference type="SAM" id="MobiDB-lite"/>
    </source>
</evidence>
<sequence length="114" mass="13562">VDYKLDIEKDYISESEDSYISGESSDEQSSIDYGPEEEEEEDQEAYKQFSIEDDEQEVEEEKEDIDEMARKNKWKEKQKQMTWVKIQEAYSVINEIIEDDGGFEEEDASYFVKK</sequence>
<protein>
    <submittedName>
        <fullName evidence="2">Uncharacterized protein</fullName>
    </submittedName>
</protein>
<dbReference type="AlphaFoldDB" id="A0A5J4UV64"/>
<name>A0A5J4UV64_9EUKA</name>
<gene>
    <name evidence="2" type="ORF">EZS28_030502</name>
</gene>
<feature type="compositionally biased region" description="Acidic residues" evidence="1">
    <location>
        <begin position="51"/>
        <end position="66"/>
    </location>
</feature>
<feature type="compositionally biased region" description="Polar residues" evidence="1">
    <location>
        <begin position="21"/>
        <end position="31"/>
    </location>
</feature>
<evidence type="ECO:0000313" key="3">
    <source>
        <dbReference type="Proteomes" id="UP000324800"/>
    </source>
</evidence>
<feature type="region of interest" description="Disordered" evidence="1">
    <location>
        <begin position="14"/>
        <end position="71"/>
    </location>
</feature>
<feature type="non-terminal residue" evidence="2">
    <location>
        <position position="1"/>
    </location>
</feature>
<feature type="compositionally biased region" description="Acidic residues" evidence="1">
    <location>
        <begin position="34"/>
        <end position="43"/>
    </location>
</feature>
<dbReference type="Proteomes" id="UP000324800">
    <property type="component" value="Unassembled WGS sequence"/>
</dbReference>
<dbReference type="EMBL" id="SNRW01012327">
    <property type="protein sequence ID" value="KAA6373972.1"/>
    <property type="molecule type" value="Genomic_DNA"/>
</dbReference>
<comment type="caution">
    <text evidence="2">The sequence shown here is derived from an EMBL/GenBank/DDBJ whole genome shotgun (WGS) entry which is preliminary data.</text>
</comment>